<dbReference type="OrthoDB" id="2014724at2759"/>
<reference evidence="1 2" key="1">
    <citation type="journal article" date="2019" name="Genome Biol. Evol.">
        <title>The Rhododendron genome and chromosomal organization provide insight into shared whole-genome duplications across the heath family (Ericaceae).</title>
        <authorList>
            <person name="Soza V.L."/>
            <person name="Lindsley D."/>
            <person name="Waalkes A."/>
            <person name="Ramage E."/>
            <person name="Patwardhan R.P."/>
            <person name="Burton J.N."/>
            <person name="Adey A."/>
            <person name="Kumar A."/>
            <person name="Qiu R."/>
            <person name="Shendure J."/>
            <person name="Hall B."/>
        </authorList>
    </citation>
    <scope>NUCLEOTIDE SEQUENCE [LARGE SCALE GENOMIC DNA]</scope>
    <source>
        <strain evidence="1">RSF 1966-606</strain>
    </source>
</reference>
<dbReference type="Proteomes" id="UP000428333">
    <property type="component" value="Linkage Group LG05"/>
</dbReference>
<gene>
    <name evidence="1" type="ORF">C3L33_08624</name>
</gene>
<evidence type="ECO:0000313" key="2">
    <source>
        <dbReference type="Proteomes" id="UP000428333"/>
    </source>
</evidence>
<dbReference type="InterPro" id="IPR044217">
    <property type="entry name" value="CLPT1/2"/>
</dbReference>
<dbReference type="AlphaFoldDB" id="A0A6A4LNR1"/>
<dbReference type="EMBL" id="QEFC01001169">
    <property type="protein sequence ID" value="KAE9459485.1"/>
    <property type="molecule type" value="Genomic_DNA"/>
</dbReference>
<dbReference type="PANTHER" id="PTHR47016:SF1">
    <property type="entry name" value="ATP-DEPENDENT CLP PROTEASE ATP-BINDING SUBUNIT CLPT1, CHLOROPLASTIC"/>
    <property type="match status" value="1"/>
</dbReference>
<dbReference type="PANTHER" id="PTHR47016">
    <property type="entry name" value="ATP-DEPENDENT CLP PROTEASE ATP-BINDING SUBUNIT CLPT1, CHLOROPLASTIC"/>
    <property type="match status" value="1"/>
</dbReference>
<sequence length="67" mass="7501">KPERVFSPTKEEPKLFEFRAGCRWSLKAIKSFSMAELEARKLNTIGTTGTEALLLGILLEGQLFGPF</sequence>
<accession>A0A6A4LNR1</accession>
<feature type="non-terminal residue" evidence="1">
    <location>
        <position position="1"/>
    </location>
</feature>
<organism evidence="1 2">
    <name type="scientific">Rhododendron williamsianum</name>
    <dbReference type="NCBI Taxonomy" id="262921"/>
    <lineage>
        <taxon>Eukaryota</taxon>
        <taxon>Viridiplantae</taxon>
        <taxon>Streptophyta</taxon>
        <taxon>Embryophyta</taxon>
        <taxon>Tracheophyta</taxon>
        <taxon>Spermatophyta</taxon>
        <taxon>Magnoliopsida</taxon>
        <taxon>eudicotyledons</taxon>
        <taxon>Gunneridae</taxon>
        <taxon>Pentapetalae</taxon>
        <taxon>asterids</taxon>
        <taxon>Ericales</taxon>
        <taxon>Ericaceae</taxon>
        <taxon>Ericoideae</taxon>
        <taxon>Rhodoreae</taxon>
        <taxon>Rhododendron</taxon>
    </lineage>
</organism>
<proteinExistence type="predicted"/>
<comment type="caution">
    <text evidence="1">The sequence shown here is derived from an EMBL/GenBank/DDBJ whole genome shotgun (WGS) entry which is preliminary data.</text>
</comment>
<evidence type="ECO:0000313" key="1">
    <source>
        <dbReference type="EMBL" id="KAE9459485.1"/>
    </source>
</evidence>
<protein>
    <submittedName>
        <fullName evidence="1">Uncharacterized protein</fullName>
    </submittedName>
</protein>
<name>A0A6A4LNR1_9ERIC</name>
<keyword evidence="2" id="KW-1185">Reference proteome</keyword>